<dbReference type="Gene3D" id="3.30.70.1120">
    <property type="entry name" value="TT1725-like"/>
    <property type="match status" value="1"/>
</dbReference>
<dbReference type="PANTHER" id="PTHR36441:SF1">
    <property type="entry name" value="DUF503 DOMAIN-CONTAINING PROTEIN"/>
    <property type="match status" value="1"/>
</dbReference>
<comment type="caution">
    <text evidence="1">The sequence shown here is derived from an EMBL/GenBank/DDBJ whole genome shotgun (WGS) entry which is preliminary data.</text>
</comment>
<dbReference type="STRING" id="398512.Bccel_2065"/>
<evidence type="ECO:0000313" key="1">
    <source>
        <dbReference type="EMBL" id="KNY26800.1"/>
    </source>
</evidence>
<dbReference type="InterPro" id="IPR036746">
    <property type="entry name" value="TT1725-like_sf"/>
</dbReference>
<organism evidence="1 2">
    <name type="scientific">Pseudobacteroides cellulosolvens ATCC 35603 = DSM 2933</name>
    <dbReference type="NCBI Taxonomy" id="398512"/>
    <lineage>
        <taxon>Bacteria</taxon>
        <taxon>Bacillati</taxon>
        <taxon>Bacillota</taxon>
        <taxon>Clostridia</taxon>
        <taxon>Eubacteriales</taxon>
        <taxon>Oscillospiraceae</taxon>
        <taxon>Pseudobacteroides</taxon>
    </lineage>
</organism>
<accession>A0A0L6JM30</accession>
<dbReference type="InterPro" id="IPR007546">
    <property type="entry name" value="DUF503"/>
</dbReference>
<evidence type="ECO:0008006" key="3">
    <source>
        <dbReference type="Google" id="ProtNLM"/>
    </source>
</evidence>
<dbReference type="EMBL" id="LGTC01000001">
    <property type="protein sequence ID" value="KNY26800.1"/>
    <property type="molecule type" value="Genomic_DNA"/>
</dbReference>
<protein>
    <recommendedName>
        <fullName evidence="3">DUF503 domain-containing protein</fullName>
    </recommendedName>
</protein>
<reference evidence="2" key="1">
    <citation type="submission" date="2015-07" db="EMBL/GenBank/DDBJ databases">
        <title>Near-Complete Genome Sequence of the Cellulolytic Bacterium Bacteroides (Pseudobacteroides) cellulosolvens ATCC 35603.</title>
        <authorList>
            <person name="Dassa B."/>
            <person name="Utturkar S.M."/>
            <person name="Klingeman D.M."/>
            <person name="Hurt R.A."/>
            <person name="Keller M."/>
            <person name="Xu J."/>
            <person name="Reddy Y.H.K."/>
            <person name="Borovok I."/>
            <person name="Grinberg I.R."/>
            <person name="Lamed R."/>
            <person name="Zhivin O."/>
            <person name="Bayer E.A."/>
            <person name="Brown S.D."/>
        </authorList>
    </citation>
    <scope>NUCLEOTIDE SEQUENCE [LARGE SCALE GENOMIC DNA]</scope>
    <source>
        <strain evidence="2">DSM 2933</strain>
    </source>
</reference>
<dbReference type="Proteomes" id="UP000036923">
    <property type="component" value="Unassembled WGS sequence"/>
</dbReference>
<dbReference type="SUPFAM" id="SSF103007">
    <property type="entry name" value="Hypothetical protein TT1725"/>
    <property type="match status" value="1"/>
</dbReference>
<name>A0A0L6JM30_9FIRM</name>
<proteinExistence type="predicted"/>
<evidence type="ECO:0000313" key="2">
    <source>
        <dbReference type="Proteomes" id="UP000036923"/>
    </source>
</evidence>
<dbReference type="Pfam" id="PF04456">
    <property type="entry name" value="DUF503"/>
    <property type="match status" value="1"/>
</dbReference>
<sequence>MELSLEGAFSLKDKRQIIKSIIERLKARYNASIAEVDLNDTWKNAVIGVSCVSNDAKHIDSMLNNIVNFVENDGRAALFNYNTEKIYID</sequence>
<gene>
    <name evidence="1" type="ORF">Bccel_2065</name>
</gene>
<dbReference type="eggNOG" id="COG1550">
    <property type="taxonomic scope" value="Bacteria"/>
</dbReference>
<keyword evidence="2" id="KW-1185">Reference proteome</keyword>
<dbReference type="AlphaFoldDB" id="A0A0L6JM30"/>
<dbReference type="PANTHER" id="PTHR36441">
    <property type="entry name" value="HYPOTHETICAL CYTOSOLIC PROTEIN"/>
    <property type="match status" value="1"/>
</dbReference>